<keyword evidence="1" id="KW-0175">Coiled coil</keyword>
<protein>
    <submittedName>
        <fullName evidence="3">Nuclease SbcCD subunit C</fullName>
    </submittedName>
</protein>
<dbReference type="AlphaFoldDB" id="A0A517M1D8"/>
<reference evidence="3 4" key="1">
    <citation type="submission" date="2019-02" db="EMBL/GenBank/DDBJ databases">
        <title>Deep-cultivation of Planctomycetes and their phenomic and genomic characterization uncovers novel biology.</title>
        <authorList>
            <person name="Wiegand S."/>
            <person name="Jogler M."/>
            <person name="Boedeker C."/>
            <person name="Pinto D."/>
            <person name="Vollmers J."/>
            <person name="Rivas-Marin E."/>
            <person name="Kohn T."/>
            <person name="Peeters S.H."/>
            <person name="Heuer A."/>
            <person name="Rast P."/>
            <person name="Oberbeckmann S."/>
            <person name="Bunk B."/>
            <person name="Jeske O."/>
            <person name="Meyerdierks A."/>
            <person name="Storesund J.E."/>
            <person name="Kallscheuer N."/>
            <person name="Luecker S."/>
            <person name="Lage O.M."/>
            <person name="Pohl T."/>
            <person name="Merkel B.J."/>
            <person name="Hornburger P."/>
            <person name="Mueller R.-W."/>
            <person name="Bruemmer F."/>
            <person name="Labrenz M."/>
            <person name="Spormann A.M."/>
            <person name="Op den Camp H."/>
            <person name="Overmann J."/>
            <person name="Amann R."/>
            <person name="Jetten M.S.M."/>
            <person name="Mascher T."/>
            <person name="Medema M.H."/>
            <person name="Devos D.P."/>
            <person name="Kaster A.-K."/>
            <person name="Ovreas L."/>
            <person name="Rohde M."/>
            <person name="Galperin M.Y."/>
            <person name="Jogler C."/>
        </authorList>
    </citation>
    <scope>NUCLEOTIDE SEQUENCE [LARGE SCALE GENOMIC DNA]</scope>
    <source>
        <strain evidence="3 4">EC9</strain>
    </source>
</reference>
<dbReference type="RefSeq" id="WP_218934123.1">
    <property type="nucleotide sequence ID" value="NZ_CP036261.1"/>
</dbReference>
<dbReference type="GO" id="GO:0006302">
    <property type="term" value="P:double-strand break repair"/>
    <property type="evidence" value="ECO:0007669"/>
    <property type="project" value="InterPro"/>
</dbReference>
<dbReference type="InterPro" id="IPR027417">
    <property type="entry name" value="P-loop_NTPase"/>
</dbReference>
<feature type="domain" description="Rad50/SbcC-type AAA" evidence="2">
    <location>
        <begin position="5"/>
        <end position="109"/>
    </location>
</feature>
<dbReference type="Gene3D" id="3.40.50.300">
    <property type="entry name" value="P-loop containing nucleotide triphosphate hydrolases"/>
    <property type="match status" value="2"/>
</dbReference>
<dbReference type="SUPFAM" id="SSF52540">
    <property type="entry name" value="P-loop containing nucleoside triphosphate hydrolases"/>
    <property type="match status" value="1"/>
</dbReference>
<dbReference type="KEGG" id="ruv:EC9_28820"/>
<dbReference type="InterPro" id="IPR038729">
    <property type="entry name" value="Rad50/SbcC_AAA"/>
</dbReference>
<dbReference type="PANTHER" id="PTHR32114">
    <property type="entry name" value="ABC TRANSPORTER ABCH.3"/>
    <property type="match status" value="1"/>
</dbReference>
<organism evidence="3 4">
    <name type="scientific">Rosistilla ulvae</name>
    <dbReference type="NCBI Taxonomy" id="1930277"/>
    <lineage>
        <taxon>Bacteria</taxon>
        <taxon>Pseudomonadati</taxon>
        <taxon>Planctomycetota</taxon>
        <taxon>Planctomycetia</taxon>
        <taxon>Pirellulales</taxon>
        <taxon>Pirellulaceae</taxon>
        <taxon>Rosistilla</taxon>
    </lineage>
</organism>
<evidence type="ECO:0000313" key="3">
    <source>
        <dbReference type="EMBL" id="QDS88690.1"/>
    </source>
</evidence>
<dbReference type="Proteomes" id="UP000319557">
    <property type="component" value="Chromosome"/>
</dbReference>
<name>A0A517M1D8_9BACT</name>
<keyword evidence="4" id="KW-1185">Reference proteome</keyword>
<dbReference type="GO" id="GO:0016887">
    <property type="term" value="F:ATP hydrolysis activity"/>
    <property type="evidence" value="ECO:0007669"/>
    <property type="project" value="InterPro"/>
</dbReference>
<dbReference type="EMBL" id="CP036261">
    <property type="protein sequence ID" value="QDS88690.1"/>
    <property type="molecule type" value="Genomic_DNA"/>
</dbReference>
<gene>
    <name evidence="3" type="primary">sbcC</name>
    <name evidence="3" type="ORF">EC9_28820</name>
</gene>
<dbReference type="Pfam" id="PF13476">
    <property type="entry name" value="AAA_23"/>
    <property type="match status" value="1"/>
</dbReference>
<evidence type="ECO:0000313" key="4">
    <source>
        <dbReference type="Proteomes" id="UP000319557"/>
    </source>
</evidence>
<evidence type="ECO:0000259" key="2">
    <source>
        <dbReference type="Pfam" id="PF13476"/>
    </source>
</evidence>
<feature type="coiled-coil region" evidence="1">
    <location>
        <begin position="347"/>
        <end position="394"/>
    </location>
</feature>
<sequence length="710" mass="78878">MKFVSLKMRNWRSFHGEHEIVFSVDPERPVTLLLGPNGAGKTALLNAFTWAIYGEFTEGFDHTDRLVNLGASEIDPSAETFVEVRLQHESDEYSVRRSTNASRQVTSDYDLVVTRNGERAVEADIHRILPEPLKDLFFFPAETFSTANVLKGDRGGEGAAFDVGRAIRSLLSGDIYEHASDDIRDAKKSSTLKVPSGGQGQEAVNLARHKYEQAEANLDAVTERKDILPQLLLKAKTLAAKAKSEADRYDPNEIKKWSDKNTRLTKLVTDAEQIVVRADALYVDLSRGSHSHMAQFVCESAIRRLDLAETAGLMPPRIHESVLEKSLETGCCALCRTPLDDQTKDRVQKLRDRVGDAQIAVRGLEARTTLKQFLERRGTEADRLREEVEKLAVELKLDPPPKEASIKILASVVRSCITVSSSLHRQAKQDLDDFVTESKFERPEIGESPIELYINAQDRVNAISDELTGIHVKFDELKKIHDDALKNLEEKSGQSVEHMQKTKALKILTDAKGYFDAARQGLNEFGREDFERAINETYNDLIAKPYVVKVDSGFGIRVKLTEGGATVPLSQSEKVLLLIAFLGAIARLAPHYEEIAREGQQLAMTGNVETSKRTGFPVVLDAPTSPLDEEYEVDVVQALPKLLPQIIVPVSAKSVAVWEAIADKVGKAYVMELTSNQTSNRTVTWGGKDHTYSINHPEVSSARTRIALLG</sequence>
<proteinExistence type="predicted"/>
<dbReference type="PANTHER" id="PTHR32114:SF2">
    <property type="entry name" value="ABC TRANSPORTER ABCH.3"/>
    <property type="match status" value="1"/>
</dbReference>
<accession>A0A517M1D8</accession>
<evidence type="ECO:0000256" key="1">
    <source>
        <dbReference type="SAM" id="Coils"/>
    </source>
</evidence>